<dbReference type="Gene3D" id="1.10.10.60">
    <property type="entry name" value="Homeodomain-like"/>
    <property type="match status" value="1"/>
</dbReference>
<evidence type="ECO:0000313" key="2">
    <source>
        <dbReference type="Proteomes" id="UP000516148"/>
    </source>
</evidence>
<dbReference type="SUPFAM" id="SSF46689">
    <property type="entry name" value="Homeodomain-like"/>
    <property type="match status" value="1"/>
</dbReference>
<dbReference type="KEGG" id="spap:H3Z74_19400"/>
<evidence type="ECO:0000313" key="1">
    <source>
        <dbReference type="EMBL" id="QNQ08857.1"/>
    </source>
</evidence>
<name>A0A7H0LGQ4_9SPHN</name>
<proteinExistence type="predicted"/>
<protein>
    <submittedName>
        <fullName evidence="1">Helix-turn-helix domain-containing protein</fullName>
    </submittedName>
</protein>
<dbReference type="EMBL" id="CP061038">
    <property type="protein sequence ID" value="QNQ08857.1"/>
    <property type="molecule type" value="Genomic_DNA"/>
</dbReference>
<organism evidence="1 2">
    <name type="scientific">Sphingomonas alpina</name>
    <dbReference type="NCBI Taxonomy" id="653931"/>
    <lineage>
        <taxon>Bacteria</taxon>
        <taxon>Pseudomonadati</taxon>
        <taxon>Pseudomonadota</taxon>
        <taxon>Alphaproteobacteria</taxon>
        <taxon>Sphingomonadales</taxon>
        <taxon>Sphingomonadaceae</taxon>
        <taxon>Sphingomonas</taxon>
    </lineage>
</organism>
<dbReference type="AlphaFoldDB" id="A0A7H0LGQ4"/>
<reference evidence="1 2" key="1">
    <citation type="submission" date="2020-09" db="EMBL/GenBank/DDBJ databases">
        <title>Sphingomonas sp., a new species isolated from pork steak.</title>
        <authorList>
            <person name="Heidler von Heilborn D."/>
        </authorList>
    </citation>
    <scope>NUCLEOTIDE SEQUENCE [LARGE SCALE GENOMIC DNA]</scope>
    <source>
        <strain evidence="2">S8-3T</strain>
    </source>
</reference>
<dbReference type="Pfam" id="PF13384">
    <property type="entry name" value="HTH_23"/>
    <property type="match status" value="1"/>
</dbReference>
<dbReference type="RefSeq" id="WP_187761184.1">
    <property type="nucleotide sequence ID" value="NZ_CP061038.1"/>
</dbReference>
<sequence>METRPSTFDPDYVRQARELYAQGLTDRELAAAFGVARSTIFRWRAAYPEFAEATRLGKDVADDRVERALYERAIGYEEEAVSVYRPVGAEEPVIVRYKREVRPDVTAALQWMRARRPKIWARPAPPSEKETNIAEELRKAMERVERIAGPQYNAAPYYHARE</sequence>
<gene>
    <name evidence="1" type="ORF">H3Z74_19400</name>
</gene>
<dbReference type="Proteomes" id="UP000516148">
    <property type="component" value="Chromosome"/>
</dbReference>
<accession>A0A7H0LGQ4</accession>
<dbReference type="InterPro" id="IPR009057">
    <property type="entry name" value="Homeodomain-like_sf"/>
</dbReference>
<keyword evidence="2" id="KW-1185">Reference proteome</keyword>